<dbReference type="EMBL" id="KX467643">
    <property type="protein sequence ID" value="AOS58375.1"/>
    <property type="molecule type" value="Genomic_DNA"/>
</dbReference>
<reference evidence="1" key="2">
    <citation type="submission" date="2016-06" db="EMBL/GenBank/DDBJ databases">
        <authorList>
            <person name="Kjaerup R.B."/>
            <person name="Dalgaard T.S."/>
            <person name="Juul-Madsen H.R."/>
        </authorList>
    </citation>
    <scope>NUCLEOTIDE SEQUENCE</scope>
</reference>
<organism evidence="1">
    <name type="scientific">Sulfolobus islandicus filamentous virus 2</name>
    <dbReference type="NCBI Taxonomy" id="1902331"/>
    <lineage>
        <taxon>Viruses</taxon>
        <taxon>Adnaviria</taxon>
        <taxon>Zilligvirae</taxon>
        <taxon>Taleaviricota</taxon>
        <taxon>Tokiviricetes</taxon>
        <taxon>Ligamenvirales</taxon>
        <taxon>Lipothrixviridae</taxon>
        <taxon>Betalipothrixvirus</taxon>
        <taxon>Betalipothrixvirus hveragerdiense</taxon>
        <taxon>Sulfolobus islandicus filamentous virus</taxon>
    </lineage>
</organism>
<gene>
    <name evidence="1" type="primary">SIFV2_gp20</name>
</gene>
<protein>
    <submittedName>
        <fullName evidence="1">Conserved lipothrixviral protein</fullName>
    </submittedName>
</protein>
<evidence type="ECO:0000313" key="1">
    <source>
        <dbReference type="EMBL" id="AOS58375.1"/>
    </source>
</evidence>
<sequence length="111" mass="13182">MSTQIQIKKLIERCNFLTTTMYEKYDLRSILKPNEKFIVRQGDLIITNKLIPKPELRGLRHIYLTNLTFRGSHIILPFKNYTTIFHNEHGLVIIPEKIERLAFYTFDNSVD</sequence>
<dbReference type="Proteomes" id="UP000223173">
    <property type="component" value="Segment"/>
</dbReference>
<name>A0A1D8BJ65_SIFV</name>
<reference evidence="1" key="1">
    <citation type="journal article" date="2014" name="Mol. Microbiol.">
        <title>Inter-viral conflicts that exploit host CRISPR immune systems of Sulfolobus.</title>
        <authorList>
            <person name="Erdmann S."/>
            <person name="Le Moine Bauer S."/>
            <person name="Garrett R.A."/>
        </authorList>
    </citation>
    <scope>NUCLEOTIDE SEQUENCE [LARGE SCALE GENOMIC DNA]</scope>
</reference>
<proteinExistence type="predicted"/>
<accession>A0A1D8BJ65</accession>